<feature type="compositionally biased region" description="Low complexity" evidence="1">
    <location>
        <begin position="223"/>
        <end position="239"/>
    </location>
</feature>
<feature type="region of interest" description="Disordered" evidence="1">
    <location>
        <begin position="29"/>
        <end position="48"/>
    </location>
</feature>
<dbReference type="PROSITE" id="PS51257">
    <property type="entry name" value="PROKAR_LIPOPROTEIN"/>
    <property type="match status" value="1"/>
</dbReference>
<evidence type="ECO:0000313" key="3">
    <source>
        <dbReference type="Proteomes" id="UP000540191"/>
    </source>
</evidence>
<dbReference type="RefSeq" id="WP_184241707.1">
    <property type="nucleotide sequence ID" value="NZ_JACHNA010000001.1"/>
</dbReference>
<sequence>MNTRRDTLRPALTAVLALTLAAGLTGCGPDEPSDAELQHAAQRSTADGEFLEKTFPDLARSMGADSLTRLRERTCTGALPGDPAAVENTSWVAEAKVTVRDKHVARTVADHVRDQARTQGWELADDPADVDADGNFSGTRLLGGHHHERDLALTVLLDEDRHGDLIVTALVRGACRDMPTDHRMVRSTLDPEYGAVGSGYEDTGDLHDYTGRYKPLPDSTQDPAPTGPTGATPRGGIDG</sequence>
<evidence type="ECO:0008006" key="4">
    <source>
        <dbReference type="Google" id="ProtNLM"/>
    </source>
</evidence>
<name>A0A7W7GPX9_9MICC</name>
<evidence type="ECO:0000313" key="2">
    <source>
        <dbReference type="EMBL" id="MBB4736090.1"/>
    </source>
</evidence>
<dbReference type="AlphaFoldDB" id="A0A7W7GPX9"/>
<evidence type="ECO:0000256" key="1">
    <source>
        <dbReference type="SAM" id="MobiDB-lite"/>
    </source>
</evidence>
<proteinExistence type="predicted"/>
<dbReference type="EMBL" id="JACHNA010000001">
    <property type="protein sequence ID" value="MBB4736090.1"/>
    <property type="molecule type" value="Genomic_DNA"/>
</dbReference>
<organism evidence="2 3">
    <name type="scientific">Micrococcus cohnii</name>
    <dbReference type="NCBI Taxonomy" id="993416"/>
    <lineage>
        <taxon>Bacteria</taxon>
        <taxon>Bacillati</taxon>
        <taxon>Actinomycetota</taxon>
        <taxon>Actinomycetes</taxon>
        <taxon>Micrococcales</taxon>
        <taxon>Micrococcaceae</taxon>
        <taxon>Micrococcus</taxon>
    </lineage>
</organism>
<protein>
    <recommendedName>
        <fullName evidence="4">Lipoprotein</fullName>
    </recommendedName>
</protein>
<dbReference type="Proteomes" id="UP000540191">
    <property type="component" value="Unassembled WGS sequence"/>
</dbReference>
<gene>
    <name evidence="2" type="ORF">HDA30_001598</name>
</gene>
<comment type="caution">
    <text evidence="2">The sequence shown here is derived from an EMBL/GenBank/DDBJ whole genome shotgun (WGS) entry which is preliminary data.</text>
</comment>
<keyword evidence="3" id="KW-1185">Reference proteome</keyword>
<accession>A0A7W7GPX9</accession>
<feature type="region of interest" description="Disordered" evidence="1">
    <location>
        <begin position="193"/>
        <end position="239"/>
    </location>
</feature>
<reference evidence="2 3" key="1">
    <citation type="submission" date="2020-08" db="EMBL/GenBank/DDBJ databases">
        <title>Sequencing the genomes of 1000 actinobacteria strains.</title>
        <authorList>
            <person name="Klenk H.-P."/>
        </authorList>
    </citation>
    <scope>NUCLEOTIDE SEQUENCE [LARGE SCALE GENOMIC DNA]</scope>
    <source>
        <strain evidence="2 3">DSM 23974</strain>
    </source>
</reference>